<evidence type="ECO:0000256" key="5">
    <source>
        <dbReference type="ARBA" id="ARBA00022763"/>
    </source>
</evidence>
<keyword evidence="6" id="KW-0378">Hydrolase</keyword>
<comment type="caution">
    <text evidence="12">The sequence shown here is derived from an EMBL/GenBank/DDBJ whole genome shotgun (WGS) entry which is preliminary data.</text>
</comment>
<feature type="compositionally biased region" description="Polar residues" evidence="10">
    <location>
        <begin position="510"/>
        <end position="525"/>
    </location>
</feature>
<comment type="subcellular location">
    <subcellularLocation>
        <location evidence="1">Nucleus</location>
    </subcellularLocation>
</comment>
<name>A0AAV0AIW5_PHAPC</name>
<evidence type="ECO:0000259" key="11">
    <source>
        <dbReference type="SMART" id="SM00891"/>
    </source>
</evidence>
<dbReference type="PANTHER" id="PTHR10150">
    <property type="entry name" value="DNA REPAIR ENDONUCLEASE XPF"/>
    <property type="match status" value="1"/>
</dbReference>
<keyword evidence="5" id="KW-0227">DNA damage</keyword>
<gene>
    <name evidence="12" type="ORF">PPACK8108_LOCUS2360</name>
</gene>
<dbReference type="GO" id="GO:0000724">
    <property type="term" value="P:double-strand break repair via homologous recombination"/>
    <property type="evidence" value="ECO:0007669"/>
    <property type="project" value="TreeGrafter"/>
</dbReference>
<dbReference type="Proteomes" id="UP001153365">
    <property type="component" value="Unassembled WGS sequence"/>
</dbReference>
<dbReference type="SUPFAM" id="SSF52980">
    <property type="entry name" value="Restriction endonuclease-like"/>
    <property type="match status" value="1"/>
</dbReference>
<keyword evidence="13" id="KW-1185">Reference proteome</keyword>
<dbReference type="EMBL" id="CALTRL010000399">
    <property type="protein sequence ID" value="CAH7667918.1"/>
    <property type="molecule type" value="Genomic_DNA"/>
</dbReference>
<feature type="region of interest" description="Disordered" evidence="10">
    <location>
        <begin position="506"/>
        <end position="574"/>
    </location>
</feature>
<comment type="similarity">
    <text evidence="2">Belongs to the XPF family.</text>
</comment>
<dbReference type="SMART" id="SM00891">
    <property type="entry name" value="ERCC4"/>
    <property type="match status" value="1"/>
</dbReference>
<dbReference type="Gene3D" id="3.40.50.10130">
    <property type="match status" value="1"/>
</dbReference>
<dbReference type="CDD" id="cd20078">
    <property type="entry name" value="XPF_nuclease_XPF_euk"/>
    <property type="match status" value="1"/>
</dbReference>
<keyword evidence="4" id="KW-0255">Endonuclease</keyword>
<dbReference type="InterPro" id="IPR011335">
    <property type="entry name" value="Restrct_endonuc-II-like"/>
</dbReference>
<dbReference type="FunFam" id="3.40.50.10130:FF:000002">
    <property type="entry name" value="DNA repair endonuclease XPF"/>
    <property type="match status" value="1"/>
</dbReference>
<evidence type="ECO:0000256" key="10">
    <source>
        <dbReference type="SAM" id="MobiDB-lite"/>
    </source>
</evidence>
<evidence type="ECO:0000256" key="3">
    <source>
        <dbReference type="ARBA" id="ARBA00022722"/>
    </source>
</evidence>
<dbReference type="InterPro" id="IPR006166">
    <property type="entry name" value="ERCC4_domain"/>
</dbReference>
<evidence type="ECO:0000256" key="2">
    <source>
        <dbReference type="ARBA" id="ARBA00010015"/>
    </source>
</evidence>
<keyword evidence="9" id="KW-0539">Nucleus</keyword>
<dbReference type="GO" id="GO:0000014">
    <property type="term" value="F:single-stranded DNA endodeoxyribonuclease activity"/>
    <property type="evidence" value="ECO:0007669"/>
    <property type="project" value="TreeGrafter"/>
</dbReference>
<dbReference type="GO" id="GO:1901255">
    <property type="term" value="P:nucleotide-excision repair involved in interstrand cross-link repair"/>
    <property type="evidence" value="ECO:0007669"/>
    <property type="project" value="TreeGrafter"/>
</dbReference>
<evidence type="ECO:0000256" key="1">
    <source>
        <dbReference type="ARBA" id="ARBA00004123"/>
    </source>
</evidence>
<sequence length="999" mass="112616">MIASSLLPFQEEILKGIQDQDGLLILARGLGIRTIISYLLDSYIKQASNLAQDSSASSLVFLVNSSSEDDVGINNEIGMRMTCIGHEVGSKERERIYKNGGVLSITSRILIVDMLNSIVSVPKIKGLVIMHAEKVTPTSMEAFIVRVFKSFNLKGFIKAFSEEPEEFTCGISPLQTVMTQLKIRVAFLWPRFQSSVKKVLEVKKPKVIELHQPMSESMLEIQTAIIESMEATLSEIRRCNTNLEVEDLTFENALFRSFDIIIRSRLNPIWHRVTPKTKQLVSDLATLRWLLTYLLHFDCVAFYKVLETILVASTSETSILGSINVKSPWLSTSAADTIFSLSKSRIYIKSIEGEKSRKVHQASNGISSWVEGPTEEEEEAMRELEEGIQDPRPKISNTKNGCDDWNWLPAGVLPVMEEQPKWQLLKEVVAEIEAGIFQEDDDKGSNLILVMCSSKSTCETLKEHLATIADPPDPKYGVRPMMRRRLRSYFFWKGALGKVSRNIKKPIEPAQSSSKTSPTKGQQGISAAMKRKEDTKKNSNYFSKRRRVRGAGNISVGDSAKKGPEHETKPNDPVAVEKEAIEIADMLDSVAVTSSKNVITEKDRANEDEDSVDDDFNEENLINCFELMPVDDLVVICPYLGDEDDRILEALRPRYIIMYEVDVAFVRRVECYQSRNPDLQVVPYFLMYSESVEEQKYLSMIRREKESFEKLIRENSTMVIPLDVEARPNQGCDDGDFVHTISSRLAGGRSVSNSISKVVVDVREFRSSLPSLLHAAKFMIEPTTLIVGDYILSPEMCVERKSIADLAQSFNSGRLYQQCEMMTAHYKQPILLIEFDEKKSFTLDTYSDIRGASSKSSVGPNETDLQAKLVLLTLSFPKLRLIWSSSPYSTAEIFRDLKLNHAEPDSEVSSLIGLEAESSKLPQSKIEQVTSGLCPTSQEVLKALPGIDGDILKVRKLFRFGIRNFNELLQLSERDFKNLLGVESGSRLNRFIQEEIDRK</sequence>
<evidence type="ECO:0000313" key="12">
    <source>
        <dbReference type="EMBL" id="CAH7667918.1"/>
    </source>
</evidence>
<dbReference type="AlphaFoldDB" id="A0AAV0AIW5"/>
<keyword evidence="8" id="KW-0234">DNA repair</keyword>
<reference evidence="12" key="1">
    <citation type="submission" date="2022-06" db="EMBL/GenBank/DDBJ databases">
        <authorList>
            <consortium name="SYNGENTA / RWTH Aachen University"/>
        </authorList>
    </citation>
    <scope>NUCLEOTIDE SEQUENCE</scope>
</reference>
<dbReference type="InterPro" id="IPR047520">
    <property type="entry name" value="XPF_nuclease"/>
</dbReference>
<organism evidence="12 13">
    <name type="scientific">Phakopsora pachyrhizi</name>
    <name type="common">Asian soybean rust disease fungus</name>
    <dbReference type="NCBI Taxonomy" id="170000"/>
    <lineage>
        <taxon>Eukaryota</taxon>
        <taxon>Fungi</taxon>
        <taxon>Dikarya</taxon>
        <taxon>Basidiomycota</taxon>
        <taxon>Pucciniomycotina</taxon>
        <taxon>Pucciniomycetes</taxon>
        <taxon>Pucciniales</taxon>
        <taxon>Phakopsoraceae</taxon>
        <taxon>Phakopsora</taxon>
    </lineage>
</organism>
<evidence type="ECO:0000256" key="7">
    <source>
        <dbReference type="ARBA" id="ARBA00023125"/>
    </source>
</evidence>
<evidence type="ECO:0000256" key="4">
    <source>
        <dbReference type="ARBA" id="ARBA00022759"/>
    </source>
</evidence>
<evidence type="ECO:0000256" key="8">
    <source>
        <dbReference type="ARBA" id="ARBA00023204"/>
    </source>
</evidence>
<feature type="domain" description="ERCC4" evidence="11">
    <location>
        <begin position="757"/>
        <end position="837"/>
    </location>
</feature>
<dbReference type="Pfam" id="PF02732">
    <property type="entry name" value="ERCC4"/>
    <property type="match status" value="1"/>
</dbReference>
<feature type="compositionally biased region" description="Basic and acidic residues" evidence="10">
    <location>
        <begin position="559"/>
        <end position="574"/>
    </location>
</feature>
<proteinExistence type="inferred from homology"/>
<evidence type="ECO:0000313" key="13">
    <source>
        <dbReference type="Proteomes" id="UP001153365"/>
    </source>
</evidence>
<keyword evidence="7" id="KW-0238">DNA-binding</keyword>
<dbReference type="Gene3D" id="1.10.150.20">
    <property type="entry name" value="5' to 3' exonuclease, C-terminal subdomain"/>
    <property type="match status" value="1"/>
</dbReference>
<protein>
    <recommendedName>
        <fullName evidence="11">ERCC4 domain-containing protein</fullName>
    </recommendedName>
</protein>
<dbReference type="GO" id="GO:0000110">
    <property type="term" value="C:nucleotide-excision repair factor 1 complex"/>
    <property type="evidence" value="ECO:0007669"/>
    <property type="project" value="TreeGrafter"/>
</dbReference>
<evidence type="ECO:0000256" key="6">
    <source>
        <dbReference type="ARBA" id="ARBA00022801"/>
    </source>
</evidence>
<keyword evidence="3" id="KW-0540">Nuclease</keyword>
<dbReference type="GO" id="GO:0003697">
    <property type="term" value="F:single-stranded DNA binding"/>
    <property type="evidence" value="ECO:0007669"/>
    <property type="project" value="TreeGrafter"/>
</dbReference>
<dbReference type="GO" id="GO:0003684">
    <property type="term" value="F:damaged DNA binding"/>
    <property type="evidence" value="ECO:0007669"/>
    <property type="project" value="TreeGrafter"/>
</dbReference>
<accession>A0AAV0AIW5</accession>
<dbReference type="PANTHER" id="PTHR10150:SF0">
    <property type="entry name" value="DNA REPAIR ENDONUCLEASE XPF"/>
    <property type="match status" value="1"/>
</dbReference>
<evidence type="ECO:0000256" key="9">
    <source>
        <dbReference type="ARBA" id="ARBA00023242"/>
    </source>
</evidence>
<dbReference type="GO" id="GO:0000712">
    <property type="term" value="P:resolution of meiotic recombination intermediates"/>
    <property type="evidence" value="ECO:0007669"/>
    <property type="project" value="TreeGrafter"/>
</dbReference>